<evidence type="ECO:0000256" key="4">
    <source>
        <dbReference type="ARBA" id="ARBA00022723"/>
    </source>
</evidence>
<dbReference type="GO" id="GO:0020037">
    <property type="term" value="F:heme binding"/>
    <property type="evidence" value="ECO:0007669"/>
    <property type="project" value="InterPro"/>
</dbReference>
<keyword evidence="12" id="KW-1185">Reference proteome</keyword>
<dbReference type="PANTHER" id="PTHR24279:SF120">
    <property type="entry name" value="CYTOCHROME P450"/>
    <property type="match status" value="1"/>
</dbReference>
<dbReference type="InterPro" id="IPR036396">
    <property type="entry name" value="Cyt_P450_sf"/>
</dbReference>
<dbReference type="RefSeq" id="XP_022649681.1">
    <property type="nucleotide sequence ID" value="XM_022793946.1"/>
</dbReference>
<evidence type="ECO:0000256" key="2">
    <source>
        <dbReference type="ARBA" id="ARBA00010617"/>
    </source>
</evidence>
<dbReference type="InterPro" id="IPR004182">
    <property type="entry name" value="GRAM"/>
</dbReference>
<sequence length="1013" mass="114393">MAQSAALQAVRKIRQFSEIPGPWPSLPVVGTNWQYWGHKQDSQLHKAFEDKLQKYGPICKEEYQFRRPVVHLFDAEDFPALFRAQGSCPIRPPVEFVCKYRRENSDRYPGVGLSNALGEEWHLLRSTLAPVLKQIGDKATVKDTYGALQWEICQDWVRHLEDQASNSGGIVADIQDSLYMLTLESIFAMCLERRLGCLAGDTRAVELVEATKKLFSSYQKLTYGSPLWKKVPSYRYEEYTNTEDTIYGLTSELLAECSASAEQSLLLKSLMSLPSFTWKDIQLTVMDFIVGGIFSMTQTLTFFIHQIAVHENVQATIYDALQDQENKPGESLASHPYIKACLKETFRLSPSVPGLMRILPQDTVLCDYHIPAGTAVFANSMVACRSELAIPLLIGRNVSCPDLRQELERQEREEQAQQQQLLTYKSLNDSSSDMVDLISTAADRDIEDNEFRGGFGVRLPELGVDIGSMECLLADDELAPSPTPLEDCNKNSSELSIRKLGNEDSLLRTSLRRRRDSNSISSVASLAVPKITVSDHSKKRSSMSSFTASVPSSKAPIMLSSSFSFTETGIGMKTADKTGNHLKDITAANVSSADPHSGEQVKLLWKLSKLAKRWYCQLKEDFSEMRPFEIEDKPLFEVDEFSIKNTTDALNRFDDLFAALVDGPLRDSYNEALRVTQWTYPLQTLLTLIVLLHSLWMDYLVALVLVSLCVSLIRNYMIAQGWIIEKDRMDVDTRRRTNAVRVTKLFQLNLRVVKVFQLLTDGMDKGLALWTWKRPEITGILFGTLAGGALLSVLAPAGLLIKFVGTGLLAKLFLFDYIFFRFPRVRAKYDLLYNWFKELPTSKDLERQRKFHKSLKISKSTNDLALARAAFDPSVLRKLEEKLSNLFELDRIESLVTGWELGKRCTLINKDKALTGAFKSGRLFLTEGHLLFMRYKAQSPKNISIALGNIVRVEKGKHSGWLPGDAQTVEITIDQGITFSFGALANRDDVHREILVHAAQHAYKRKMCNRSTY</sequence>
<evidence type="ECO:0000256" key="5">
    <source>
        <dbReference type="ARBA" id="ARBA00023002"/>
    </source>
</evidence>
<comment type="similarity">
    <text evidence="2">Belongs to the cytochrome P450 family.</text>
</comment>
<dbReference type="GO" id="GO:0004497">
    <property type="term" value="F:monooxygenase activity"/>
    <property type="evidence" value="ECO:0007669"/>
    <property type="project" value="UniProtKB-KW"/>
</dbReference>
<evidence type="ECO:0000256" key="9">
    <source>
        <dbReference type="SAM" id="Phobius"/>
    </source>
</evidence>
<evidence type="ECO:0000313" key="12">
    <source>
        <dbReference type="Proteomes" id="UP000594260"/>
    </source>
</evidence>
<dbReference type="GeneID" id="111245503"/>
<dbReference type="GO" id="GO:0016705">
    <property type="term" value="F:oxidoreductase activity, acting on paired donors, with incorporation or reduction of molecular oxygen"/>
    <property type="evidence" value="ECO:0007669"/>
    <property type="project" value="InterPro"/>
</dbReference>
<dbReference type="GO" id="GO:0005506">
    <property type="term" value="F:iron ion binding"/>
    <property type="evidence" value="ECO:0007669"/>
    <property type="project" value="InterPro"/>
</dbReference>
<dbReference type="Pfam" id="PF02893">
    <property type="entry name" value="GRAM"/>
    <property type="match status" value="1"/>
</dbReference>
<dbReference type="OrthoDB" id="3945418at2759"/>
<evidence type="ECO:0000313" key="11">
    <source>
        <dbReference type="EnsemblMetazoa" id="XP_022649681"/>
    </source>
</evidence>
<keyword evidence="4" id="KW-0479">Metal-binding</keyword>
<keyword evidence="9" id="KW-0812">Transmembrane</keyword>
<comment type="cofactor">
    <cofactor evidence="1">
        <name>heme</name>
        <dbReference type="ChEBI" id="CHEBI:30413"/>
    </cofactor>
</comment>
<organism evidence="11 12">
    <name type="scientific">Varroa destructor</name>
    <name type="common">Honeybee mite</name>
    <dbReference type="NCBI Taxonomy" id="109461"/>
    <lineage>
        <taxon>Eukaryota</taxon>
        <taxon>Metazoa</taxon>
        <taxon>Ecdysozoa</taxon>
        <taxon>Arthropoda</taxon>
        <taxon>Chelicerata</taxon>
        <taxon>Arachnida</taxon>
        <taxon>Acari</taxon>
        <taxon>Parasitiformes</taxon>
        <taxon>Mesostigmata</taxon>
        <taxon>Gamasina</taxon>
        <taxon>Dermanyssoidea</taxon>
        <taxon>Varroidae</taxon>
        <taxon>Varroa</taxon>
    </lineage>
</organism>
<dbReference type="InterPro" id="IPR001128">
    <property type="entry name" value="Cyt_P450"/>
</dbReference>
<name>A0A7M7JG56_VARDE</name>
<dbReference type="EnsemblMetazoa" id="XM_022793946">
    <property type="protein sequence ID" value="XP_022649681"/>
    <property type="gene ID" value="LOC111245503"/>
</dbReference>
<evidence type="ECO:0000256" key="7">
    <source>
        <dbReference type="ARBA" id="ARBA00023033"/>
    </source>
</evidence>
<proteinExistence type="inferred from homology"/>
<evidence type="ECO:0000256" key="3">
    <source>
        <dbReference type="ARBA" id="ARBA00022617"/>
    </source>
</evidence>
<keyword evidence="5" id="KW-0560">Oxidoreductase</keyword>
<keyword evidence="6" id="KW-0408">Iron</keyword>
<dbReference type="Gene3D" id="2.30.29.30">
    <property type="entry name" value="Pleckstrin-homology domain (PH domain)/Phosphotyrosine-binding domain (PTB)"/>
    <property type="match status" value="1"/>
</dbReference>
<keyword evidence="9" id="KW-1133">Transmembrane helix</keyword>
<dbReference type="InterPro" id="IPR050479">
    <property type="entry name" value="CYP11_CYP27_families"/>
</dbReference>
<dbReference type="Gene3D" id="1.10.630.10">
    <property type="entry name" value="Cytochrome P450"/>
    <property type="match status" value="1"/>
</dbReference>
<keyword evidence="7" id="KW-0503">Monooxygenase</keyword>
<feature type="transmembrane region" description="Helical" evidence="9">
    <location>
        <begin position="685"/>
        <end position="713"/>
    </location>
</feature>
<dbReference type="Proteomes" id="UP000594260">
    <property type="component" value="Unplaced"/>
</dbReference>
<evidence type="ECO:0000256" key="1">
    <source>
        <dbReference type="ARBA" id="ARBA00001971"/>
    </source>
</evidence>
<evidence type="ECO:0000259" key="10">
    <source>
        <dbReference type="Pfam" id="PF02893"/>
    </source>
</evidence>
<keyword evidence="9" id="KW-0472">Membrane</keyword>
<protein>
    <recommendedName>
        <fullName evidence="10">GRAM domain-containing protein</fullName>
    </recommendedName>
</protein>
<feature type="coiled-coil region" evidence="8">
    <location>
        <begin position="400"/>
        <end position="427"/>
    </location>
</feature>
<dbReference type="PANTHER" id="PTHR24279">
    <property type="entry name" value="CYTOCHROME P450"/>
    <property type="match status" value="1"/>
</dbReference>
<reference evidence="11" key="1">
    <citation type="submission" date="2021-01" db="UniProtKB">
        <authorList>
            <consortium name="EnsemblMetazoa"/>
        </authorList>
    </citation>
    <scope>IDENTIFICATION</scope>
</reference>
<keyword evidence="3" id="KW-0349">Heme</keyword>
<dbReference type="InParanoid" id="A0A7M7JG56"/>
<feature type="domain" description="GRAM" evidence="10">
    <location>
        <begin position="886"/>
        <end position="993"/>
    </location>
</feature>
<feature type="transmembrane region" description="Helical" evidence="9">
    <location>
        <begin position="777"/>
        <end position="794"/>
    </location>
</feature>
<dbReference type="KEGG" id="vde:111245503"/>
<dbReference type="InterPro" id="IPR011993">
    <property type="entry name" value="PH-like_dom_sf"/>
</dbReference>
<accession>A0A7M7JG56</accession>
<keyword evidence="8" id="KW-0175">Coiled coil</keyword>
<dbReference type="SUPFAM" id="SSF48264">
    <property type="entry name" value="Cytochrome P450"/>
    <property type="match status" value="1"/>
</dbReference>
<evidence type="ECO:0000256" key="6">
    <source>
        <dbReference type="ARBA" id="ARBA00023004"/>
    </source>
</evidence>
<dbReference type="AlphaFoldDB" id="A0A7M7JG56"/>
<evidence type="ECO:0000256" key="8">
    <source>
        <dbReference type="SAM" id="Coils"/>
    </source>
</evidence>
<dbReference type="Pfam" id="PF00067">
    <property type="entry name" value="p450"/>
    <property type="match status" value="1"/>
</dbReference>